<dbReference type="GO" id="GO:0016874">
    <property type="term" value="F:ligase activity"/>
    <property type="evidence" value="ECO:0007669"/>
    <property type="project" value="UniProtKB-KW"/>
</dbReference>
<comment type="subcellular location">
    <subcellularLocation>
        <location evidence="2">Cytoplasm</location>
        <location evidence="2">Cytoskeleton</location>
        <location evidence="2">Cilium basal body</location>
    </subcellularLocation>
</comment>
<dbReference type="Proteomes" id="UP000694429">
    <property type="component" value="Chromosome 9"/>
</dbReference>
<feature type="region of interest" description="Disordered" evidence="19">
    <location>
        <begin position="1"/>
        <end position="292"/>
    </location>
</feature>
<reference evidence="20" key="1">
    <citation type="submission" date="2019-03" db="EMBL/GenBank/DDBJ databases">
        <authorList>
            <person name="Warren W.C."/>
            <person name="Johnson G.S."/>
        </authorList>
    </citation>
    <scope>NUCLEOTIDE SEQUENCE [LARGE SCALE GENOMIC DNA]</scope>
    <source>
        <strain evidence="20">Basenji</strain>
    </source>
</reference>
<evidence type="ECO:0000256" key="15">
    <source>
        <dbReference type="ARBA" id="ARBA00052959"/>
    </source>
</evidence>
<evidence type="ECO:0000256" key="4">
    <source>
        <dbReference type="ARBA" id="ARBA00022490"/>
    </source>
</evidence>
<feature type="compositionally biased region" description="Basic and acidic residues" evidence="19">
    <location>
        <begin position="192"/>
        <end position="208"/>
    </location>
</feature>
<dbReference type="AlphaFoldDB" id="A0A8C0LZD9"/>
<keyword evidence="4" id="KW-0963">Cytoplasm</keyword>
<dbReference type="SUPFAM" id="SSF56059">
    <property type="entry name" value="Glutathione synthetase ATP-binding domain-like"/>
    <property type="match status" value="1"/>
</dbReference>
<protein>
    <recommendedName>
        <fullName evidence="17">Tubulin polyglutamylase TTLL11</fullName>
    </recommendedName>
    <alternativeName>
        <fullName evidence="18">Tubulin--tyrosine ligase-like protein 11</fullName>
    </alternativeName>
</protein>
<name>A0A8C0LZD9_CANLF</name>
<dbReference type="PROSITE" id="PS51221">
    <property type="entry name" value="TTL"/>
    <property type="match status" value="1"/>
</dbReference>
<feature type="compositionally biased region" description="Gly residues" evidence="19">
    <location>
        <begin position="160"/>
        <end position="173"/>
    </location>
</feature>
<keyword evidence="10" id="KW-0460">Magnesium</keyword>
<feature type="compositionally biased region" description="Pro residues" evidence="19">
    <location>
        <begin position="66"/>
        <end position="88"/>
    </location>
</feature>
<comment type="cofactor">
    <cofactor evidence="1">
        <name>Mg(2+)</name>
        <dbReference type="ChEBI" id="CHEBI:18420"/>
    </cofactor>
</comment>
<comment type="catalytic activity">
    <reaction evidence="15">
        <text>(L-glutamyl)(n)-gamma-L-glutamyl-L-glutamyl-[protein] + L-glutamate + ATP = (L-glutamyl)(n+1)-gamma-L-glutamyl-L-glutamyl-[protein] + ADP + phosphate + H(+)</text>
        <dbReference type="Rhea" id="RHEA:60148"/>
        <dbReference type="Rhea" id="RHEA-COMP:15519"/>
        <dbReference type="Rhea" id="RHEA-COMP:15675"/>
        <dbReference type="ChEBI" id="CHEBI:15378"/>
        <dbReference type="ChEBI" id="CHEBI:29985"/>
        <dbReference type="ChEBI" id="CHEBI:30616"/>
        <dbReference type="ChEBI" id="CHEBI:43474"/>
        <dbReference type="ChEBI" id="CHEBI:143623"/>
        <dbReference type="ChEBI" id="CHEBI:456216"/>
    </reaction>
    <physiologicalReaction direction="left-to-right" evidence="15">
        <dbReference type="Rhea" id="RHEA:60149"/>
    </physiologicalReaction>
</comment>
<evidence type="ECO:0000313" key="20">
    <source>
        <dbReference type="Ensembl" id="ENSCAFP00030003994.1"/>
    </source>
</evidence>
<evidence type="ECO:0000256" key="6">
    <source>
        <dbReference type="ARBA" id="ARBA00022701"/>
    </source>
</evidence>
<dbReference type="GO" id="GO:0046872">
    <property type="term" value="F:metal ion binding"/>
    <property type="evidence" value="ECO:0007669"/>
    <property type="project" value="UniProtKB-KW"/>
</dbReference>
<comment type="similarity">
    <text evidence="3">Belongs to the tubulin--tyrosine ligase family.</text>
</comment>
<evidence type="ECO:0000256" key="12">
    <source>
        <dbReference type="ARBA" id="ARBA00023212"/>
    </source>
</evidence>
<evidence type="ECO:0000256" key="8">
    <source>
        <dbReference type="ARBA" id="ARBA00022741"/>
    </source>
</evidence>
<keyword evidence="8" id="KW-0547">Nucleotide-binding</keyword>
<keyword evidence="6" id="KW-0493">Microtubule</keyword>
<keyword evidence="7" id="KW-0479">Metal-binding</keyword>
<feature type="compositionally biased region" description="Basic and acidic residues" evidence="19">
    <location>
        <begin position="216"/>
        <end position="241"/>
    </location>
</feature>
<comment type="function">
    <text evidence="16">Polyglutamylase which modifies tubulin, generating polyglutamate side chains of variable lengths on the gamma-carboxyl group of specific glutamate residues within the C-terminal tail of tubulin. Preferentially mediates ATP-dependent polyglutamate long side-chain elongation over the initiation step of the polyglutamylation reaction. Preferentially modifies the alpha-tubulin tail over a beta-tail. Required for CCSAP localization to both spindle and cilia microtubules. Promotes tubulin polyglutamylation which stimulates spastin/SPAST-mediated microtubule severing, thereby regulating microtubule functions.</text>
</comment>
<feature type="compositionally biased region" description="Low complexity" evidence="19">
    <location>
        <begin position="124"/>
        <end position="159"/>
    </location>
</feature>
<dbReference type="PANTHER" id="PTHR12241:SF154">
    <property type="entry name" value="TUBULIN POLYGLUTAMYLASE TTLL11"/>
    <property type="match status" value="1"/>
</dbReference>
<keyword evidence="9" id="KW-0067">ATP-binding</keyword>
<organism evidence="20 21">
    <name type="scientific">Canis lupus familiaris</name>
    <name type="common">Dog</name>
    <name type="synonym">Canis familiaris</name>
    <dbReference type="NCBI Taxonomy" id="9615"/>
    <lineage>
        <taxon>Eukaryota</taxon>
        <taxon>Metazoa</taxon>
        <taxon>Chordata</taxon>
        <taxon>Craniata</taxon>
        <taxon>Vertebrata</taxon>
        <taxon>Euteleostomi</taxon>
        <taxon>Mammalia</taxon>
        <taxon>Eutheria</taxon>
        <taxon>Laurasiatheria</taxon>
        <taxon>Carnivora</taxon>
        <taxon>Caniformia</taxon>
        <taxon>Canidae</taxon>
        <taxon>Canis</taxon>
    </lineage>
</organism>
<accession>A0A8C0LZD9</accession>
<keyword evidence="11" id="KW-0969">Cilium</keyword>
<dbReference type="GO" id="GO:0005874">
    <property type="term" value="C:microtubule"/>
    <property type="evidence" value="ECO:0007669"/>
    <property type="project" value="UniProtKB-KW"/>
</dbReference>
<reference evidence="20" key="2">
    <citation type="submission" date="2025-08" db="UniProtKB">
        <authorList>
            <consortium name="Ensembl"/>
        </authorList>
    </citation>
    <scope>IDENTIFICATION</scope>
</reference>
<dbReference type="Gene3D" id="3.30.470.20">
    <property type="entry name" value="ATP-grasp fold, B domain"/>
    <property type="match status" value="1"/>
</dbReference>
<keyword evidence="5" id="KW-0436">Ligase</keyword>
<proteinExistence type="inferred from homology"/>
<evidence type="ECO:0000313" key="21">
    <source>
        <dbReference type="Proteomes" id="UP000694429"/>
    </source>
</evidence>
<sequence length="621" mass="67240">MHLIPSSCTPKKGQNLELVQPGVVPTTADGGRGREPVAERFVSVARSPPARRAGAHRGDTLVPRSPAAPQPRSPAAPQPRSPAAPQPRSPAAQLRPRPALRPRSARASALFQDGRRRLCDRPGHVGAVAQGVAAAPAAIVPSRAPSRGGGRPVSRSPSGHGDGQGRGARGRGGAWRRVGAAAAAALSAMRRGSGDREPAAGREAERVGLDAGAAGEPEREAPEEPREERAPGRPRAAREGDASAVPPPPQPARARGLRLHREAAGKGRGCGRSSGNPADELRPPRPVTVDSSKARTSLGALKISIRQLRWKEVRMVKDGDPSWKPTFIVKPDGGCQGDGIYLIKDPSDIRLAGTLQSRPAVVQEYICKPLLIDKLKFDIRLYVLLKSLDPLEIYIAKDGLSRFCTEPYQEPSPKNLHHVFMHLTNYSLNIHSGNFVHSDSTSTGSKRTFSSILCRLSSKGVDIKKVWSDIISLVIKTVIALTPELKVFYQSDIPAGRPGPTCFQILGFDILLMKNLKPILLEVNANPSMRIEHEQELSPGVFENVPSLVDEEVKVAVIRDTLRLMDPLKNKREKQNCKLSSSSLSMAAVDILYIDITRRWNSMTLDQRDSGRFLMTGLHHV</sequence>
<dbReference type="Pfam" id="PF03133">
    <property type="entry name" value="TTL"/>
    <property type="match status" value="1"/>
</dbReference>
<evidence type="ECO:0000256" key="5">
    <source>
        <dbReference type="ARBA" id="ARBA00022598"/>
    </source>
</evidence>
<evidence type="ECO:0000256" key="10">
    <source>
        <dbReference type="ARBA" id="ARBA00022842"/>
    </source>
</evidence>
<evidence type="ECO:0000256" key="17">
    <source>
        <dbReference type="ARBA" id="ARBA00074257"/>
    </source>
</evidence>
<evidence type="ECO:0000256" key="2">
    <source>
        <dbReference type="ARBA" id="ARBA00004120"/>
    </source>
</evidence>
<evidence type="ECO:0000256" key="11">
    <source>
        <dbReference type="ARBA" id="ARBA00023069"/>
    </source>
</evidence>
<dbReference type="GO" id="GO:0005524">
    <property type="term" value="F:ATP binding"/>
    <property type="evidence" value="ECO:0007669"/>
    <property type="project" value="UniProtKB-KW"/>
</dbReference>
<dbReference type="FunFam" id="3.30.470.20:FF:000044">
    <property type="entry name" value="tubulin polyglutamylase TTLL11 isoform X2"/>
    <property type="match status" value="1"/>
</dbReference>
<evidence type="ECO:0000256" key="18">
    <source>
        <dbReference type="ARBA" id="ARBA00078176"/>
    </source>
</evidence>
<evidence type="ECO:0000256" key="13">
    <source>
        <dbReference type="ARBA" id="ARBA00023273"/>
    </source>
</evidence>
<comment type="catalytic activity">
    <reaction evidence="14">
        <text>L-glutamyl-[protein] + L-glutamate + ATP = gamma-L-glutamyl-L-glutamyl-[protein] + ADP + phosphate + H(+)</text>
        <dbReference type="Rhea" id="RHEA:60144"/>
        <dbReference type="Rhea" id="RHEA-COMP:10208"/>
        <dbReference type="Rhea" id="RHEA-COMP:15517"/>
        <dbReference type="ChEBI" id="CHEBI:15378"/>
        <dbReference type="ChEBI" id="CHEBI:29973"/>
        <dbReference type="ChEBI" id="CHEBI:29985"/>
        <dbReference type="ChEBI" id="CHEBI:30616"/>
        <dbReference type="ChEBI" id="CHEBI:43474"/>
        <dbReference type="ChEBI" id="CHEBI:143622"/>
        <dbReference type="ChEBI" id="CHEBI:456216"/>
    </reaction>
    <physiologicalReaction direction="left-to-right" evidence="14">
        <dbReference type="Rhea" id="RHEA:60145"/>
    </physiologicalReaction>
</comment>
<feature type="compositionally biased region" description="Low complexity" evidence="19">
    <location>
        <begin position="175"/>
        <end position="191"/>
    </location>
</feature>
<dbReference type="InterPro" id="IPR004344">
    <property type="entry name" value="TTL/TTLL_fam"/>
</dbReference>
<evidence type="ECO:0000256" key="7">
    <source>
        <dbReference type="ARBA" id="ARBA00022723"/>
    </source>
</evidence>
<evidence type="ECO:0000256" key="3">
    <source>
        <dbReference type="ARBA" id="ARBA00006820"/>
    </source>
</evidence>
<dbReference type="Ensembl" id="ENSCAFT00030004506.1">
    <property type="protein sequence ID" value="ENSCAFP00030003994.1"/>
    <property type="gene ID" value="ENSCAFG00030002411.1"/>
</dbReference>
<evidence type="ECO:0000256" key="14">
    <source>
        <dbReference type="ARBA" id="ARBA00049274"/>
    </source>
</evidence>
<feature type="compositionally biased region" description="Basic and acidic residues" evidence="19">
    <location>
        <begin position="113"/>
        <end position="123"/>
    </location>
</feature>
<keyword evidence="13" id="KW-0966">Cell projection</keyword>
<evidence type="ECO:0000256" key="19">
    <source>
        <dbReference type="SAM" id="MobiDB-lite"/>
    </source>
</evidence>
<keyword evidence="12" id="KW-0206">Cytoskeleton</keyword>
<evidence type="ECO:0000256" key="1">
    <source>
        <dbReference type="ARBA" id="ARBA00001946"/>
    </source>
</evidence>
<dbReference type="PANTHER" id="PTHR12241">
    <property type="entry name" value="TUBULIN POLYGLUTAMYLASE"/>
    <property type="match status" value="1"/>
</dbReference>
<evidence type="ECO:0000256" key="16">
    <source>
        <dbReference type="ARBA" id="ARBA00059425"/>
    </source>
</evidence>
<evidence type="ECO:0000256" key="9">
    <source>
        <dbReference type="ARBA" id="ARBA00022840"/>
    </source>
</evidence>